<gene>
    <name evidence="2" type="ORF">COS91_02850</name>
</gene>
<sequence>MFLIFFKVYPLKKWHNKWGQGNLLKFQIVKYQEQNMRKTKYFFISIILLISSITCVHLIFAQSYSINTSDTDEIKKSIFQLNKNIKSFDKKSSDYSKKLNILADDLNKSIKHLNETSLNFNNSLNNLTQWLIILTILLGALIATLMYFLLRKMNRDSAPNKFDKTNLKIKEDLKSIASSPNIDLSPEVKNLAELAIEIWRGEKKIIKILPDLNENQKKGLENSIQRIKRYLVKHDIEIVDYTNQKYNEGLNLDILSIEKDSSLTEPIIKETIEPTIMCKGHIVHKAKIIVKEGV</sequence>
<dbReference type="Proteomes" id="UP000229227">
    <property type="component" value="Unassembled WGS sequence"/>
</dbReference>
<comment type="caution">
    <text evidence="2">The sequence shown here is derived from an EMBL/GenBank/DDBJ whole genome shotgun (WGS) entry which is preliminary data.</text>
</comment>
<evidence type="ECO:0000313" key="2">
    <source>
        <dbReference type="EMBL" id="PIU51750.1"/>
    </source>
</evidence>
<reference evidence="3" key="1">
    <citation type="submission" date="2017-09" db="EMBL/GenBank/DDBJ databases">
        <title>Depth-based differentiation of microbial function through sediment-hosted aquifers and enrichment of novel symbionts in the deep terrestrial subsurface.</title>
        <authorList>
            <person name="Probst A.J."/>
            <person name="Ladd B."/>
            <person name="Jarett J.K."/>
            <person name="Geller-Mcgrath D.E."/>
            <person name="Sieber C.M.K."/>
            <person name="Emerson J.B."/>
            <person name="Anantharaman K."/>
            <person name="Thomas B.C."/>
            <person name="Malmstrom R."/>
            <person name="Stieglmeier M."/>
            <person name="Klingl A."/>
            <person name="Woyke T."/>
            <person name="Ryan C.M."/>
            <person name="Banfield J.F."/>
        </authorList>
    </citation>
    <scope>NUCLEOTIDE SEQUENCE [LARGE SCALE GENOMIC DNA]</scope>
</reference>
<accession>A0A2M6ZH77</accession>
<evidence type="ECO:0000256" key="1">
    <source>
        <dbReference type="SAM" id="Phobius"/>
    </source>
</evidence>
<protein>
    <submittedName>
        <fullName evidence="2">Uncharacterized protein</fullName>
    </submittedName>
</protein>
<dbReference type="AlphaFoldDB" id="A0A2M6ZH77"/>
<name>A0A2M6ZH77_9BACT</name>
<keyword evidence="1" id="KW-0472">Membrane</keyword>
<feature type="transmembrane region" description="Helical" evidence="1">
    <location>
        <begin position="41"/>
        <end position="60"/>
    </location>
</feature>
<evidence type="ECO:0000313" key="3">
    <source>
        <dbReference type="Proteomes" id="UP000229227"/>
    </source>
</evidence>
<keyword evidence="1" id="KW-1133">Transmembrane helix</keyword>
<keyword evidence="1" id="KW-0812">Transmembrane</keyword>
<organism evidence="2 3">
    <name type="scientific">Candidatus Desantisbacteria bacterium CG07_land_8_20_14_0_80_39_15</name>
    <dbReference type="NCBI Taxonomy" id="1974549"/>
    <lineage>
        <taxon>Bacteria</taxon>
        <taxon>Candidatus Desantisiibacteriota</taxon>
    </lineage>
</organism>
<dbReference type="EMBL" id="PEWN01000046">
    <property type="protein sequence ID" value="PIU51750.1"/>
    <property type="molecule type" value="Genomic_DNA"/>
</dbReference>
<feature type="transmembrane region" description="Helical" evidence="1">
    <location>
        <begin position="127"/>
        <end position="150"/>
    </location>
</feature>
<proteinExistence type="predicted"/>